<protein>
    <submittedName>
        <fullName evidence="1">Uncharacterized protein</fullName>
    </submittedName>
</protein>
<accession>I2C4V7</accession>
<proteinExistence type="predicted"/>
<dbReference type="EMBL" id="CP003332">
    <property type="protein sequence ID" value="AFJ61681.1"/>
    <property type="molecule type" value="Genomic_DNA"/>
</dbReference>
<reference evidence="1 2" key="1">
    <citation type="journal article" date="2012" name="J. Biotechnol.">
        <title>Genome sequence of the plant growth promoting strain Bacillus amyloliquefaciens subsp. plantarum B9601-Y2 and expression of mersacidin and other secondary metabolites.</title>
        <authorList>
            <person name="He P."/>
            <person name="Hao K."/>
            <person name="Blom J."/>
            <person name="Ruckert C."/>
            <person name="Vater J."/>
            <person name="Mao Z."/>
            <person name="Wu Y."/>
            <person name="Hou M."/>
            <person name="He P."/>
            <person name="He Y."/>
            <person name="Borriss R."/>
        </authorList>
    </citation>
    <scope>NUCLEOTIDE SEQUENCE [LARGE SCALE GENOMIC DNA]</scope>
    <source>
        <strain evidence="1">Y2</strain>
    </source>
</reference>
<evidence type="ECO:0000313" key="1">
    <source>
        <dbReference type="EMBL" id="AFJ61681.1"/>
    </source>
</evidence>
<dbReference type="KEGG" id="bqy:MUS_1681"/>
<dbReference type="HOGENOM" id="CLU_3211930_0_0_9"/>
<gene>
    <name evidence="1" type="ORF">MUS_1681</name>
</gene>
<dbReference type="Proteomes" id="UP000002878">
    <property type="component" value="Chromosome"/>
</dbReference>
<organism evidence="1 2">
    <name type="scientific">Bacillus amyloliquefaciens (strain Y2)</name>
    <name type="common">Bacillus amyloliquefaciens subsp. plantarum (strain B9601-Y2)</name>
    <dbReference type="NCBI Taxonomy" id="1155777"/>
    <lineage>
        <taxon>Bacteria</taxon>
        <taxon>Bacillati</taxon>
        <taxon>Bacillota</taxon>
        <taxon>Bacilli</taxon>
        <taxon>Bacillales</taxon>
        <taxon>Bacillaceae</taxon>
        <taxon>Bacillus</taxon>
        <taxon>Bacillus amyloliquefaciens group</taxon>
    </lineage>
</organism>
<dbReference type="AlphaFoldDB" id="I2C4V7"/>
<evidence type="ECO:0000313" key="2">
    <source>
        <dbReference type="Proteomes" id="UP000002878"/>
    </source>
</evidence>
<name>I2C4V7_BACAY</name>
<sequence length="44" mass="4757">MEISPLAVSKNPFIHEMKRVKNGSSSAFSPLPSAGMIRIRSVKG</sequence>